<evidence type="ECO:0000313" key="3">
    <source>
        <dbReference type="Proteomes" id="UP000287651"/>
    </source>
</evidence>
<reference evidence="2 3" key="1">
    <citation type="journal article" date="2014" name="Agronomy (Basel)">
        <title>A Draft Genome Sequence for Ensete ventricosum, the Drought-Tolerant Tree Against Hunger.</title>
        <authorList>
            <person name="Harrison J."/>
            <person name="Moore K.A."/>
            <person name="Paszkiewicz K."/>
            <person name="Jones T."/>
            <person name="Grant M."/>
            <person name="Ambacheew D."/>
            <person name="Muzemil S."/>
            <person name="Studholme D.J."/>
        </authorList>
    </citation>
    <scope>NUCLEOTIDE SEQUENCE [LARGE SCALE GENOMIC DNA]</scope>
</reference>
<evidence type="ECO:0000313" key="2">
    <source>
        <dbReference type="EMBL" id="RRT43363.1"/>
    </source>
</evidence>
<dbReference type="Gene3D" id="1.25.40.10">
    <property type="entry name" value="Tetratricopeptide repeat domain"/>
    <property type="match status" value="1"/>
</dbReference>
<proteinExistence type="predicted"/>
<evidence type="ECO:0000256" key="1">
    <source>
        <dbReference type="ARBA" id="ARBA00022737"/>
    </source>
</evidence>
<dbReference type="InterPro" id="IPR011990">
    <property type="entry name" value="TPR-like_helical_dom_sf"/>
</dbReference>
<organism evidence="2 3">
    <name type="scientific">Ensete ventricosum</name>
    <name type="common">Abyssinian banana</name>
    <name type="synonym">Musa ensete</name>
    <dbReference type="NCBI Taxonomy" id="4639"/>
    <lineage>
        <taxon>Eukaryota</taxon>
        <taxon>Viridiplantae</taxon>
        <taxon>Streptophyta</taxon>
        <taxon>Embryophyta</taxon>
        <taxon>Tracheophyta</taxon>
        <taxon>Spermatophyta</taxon>
        <taxon>Magnoliopsida</taxon>
        <taxon>Liliopsida</taxon>
        <taxon>Zingiberales</taxon>
        <taxon>Musaceae</taxon>
        <taxon>Ensete</taxon>
    </lineage>
</organism>
<sequence>MPSMIRYSLLPPLPFALPARSLARRWPIHSALALLQRRANTHSGISRTELVGWICRILTLQRFHAIPKLPFDFSDDILDDVLVRLRLDPDACLGFFRIALRQQYFRPNVESYCRIDPMFDDTRAFSKDLMAMTSSSSSKTSVSFVFDTLVKVYKEFSFSPTVFDMLLKVNAEGGSKKEALFFLGQTEAALKVFDLMSQRVIVPNVISYTSLITCCCKVDDEFSILAWSLTAASSVTASGGVGR</sequence>
<accession>A0A426XV22</accession>
<dbReference type="EMBL" id="AMZH03017212">
    <property type="protein sequence ID" value="RRT43363.1"/>
    <property type="molecule type" value="Genomic_DNA"/>
</dbReference>
<dbReference type="Pfam" id="PF13041">
    <property type="entry name" value="PPR_2"/>
    <property type="match status" value="1"/>
</dbReference>
<comment type="caution">
    <text evidence="2">The sequence shown here is derived from an EMBL/GenBank/DDBJ whole genome shotgun (WGS) entry which is preliminary data.</text>
</comment>
<gene>
    <name evidence="2" type="ORF">B296_00021861</name>
</gene>
<evidence type="ECO:0008006" key="4">
    <source>
        <dbReference type="Google" id="ProtNLM"/>
    </source>
</evidence>
<keyword evidence="1" id="KW-0677">Repeat</keyword>
<dbReference type="AlphaFoldDB" id="A0A426XV22"/>
<name>A0A426XV22_ENSVE</name>
<dbReference type="Proteomes" id="UP000287651">
    <property type="component" value="Unassembled WGS sequence"/>
</dbReference>
<protein>
    <recommendedName>
        <fullName evidence="4">Pentatricopeptide repeat-containing protein</fullName>
    </recommendedName>
</protein>
<dbReference type="InterPro" id="IPR002885">
    <property type="entry name" value="PPR_rpt"/>
</dbReference>